<dbReference type="Proteomes" id="UP001432251">
    <property type="component" value="Chromosome"/>
</dbReference>
<evidence type="ECO:0000313" key="1">
    <source>
        <dbReference type="EMBL" id="WWQ64520.1"/>
    </source>
</evidence>
<reference evidence="1" key="1">
    <citation type="journal article" date="2025" name="Int. J. Syst. Evol. Microbiol.">
        <title>Streptomyces citrinus sp. nov., with yellow diffusible pigment.</title>
        <authorList>
            <person name="He Y."/>
            <person name="Yang E."/>
            <person name="Xu J."/>
            <person name="Sun Y."/>
            <person name="Sun L."/>
        </authorList>
    </citation>
    <scope>NUCLEOTIDE SEQUENCE</scope>
    <source>
        <strain evidence="1">Q6</strain>
    </source>
</reference>
<proteinExistence type="predicted"/>
<organism evidence="1 2">
    <name type="scientific">Streptomyces citrinus</name>
    <dbReference type="NCBI Taxonomy" id="3118173"/>
    <lineage>
        <taxon>Bacteria</taxon>
        <taxon>Bacillati</taxon>
        <taxon>Actinomycetota</taxon>
        <taxon>Actinomycetes</taxon>
        <taxon>Kitasatosporales</taxon>
        <taxon>Streptomycetaceae</taxon>
        <taxon>Streptomyces</taxon>
    </lineage>
</organism>
<accession>A0ACD5ABA9</accession>
<keyword evidence="2" id="KW-1185">Reference proteome</keyword>
<gene>
    <name evidence="1" type="ORF">V2W30_14990</name>
</gene>
<protein>
    <submittedName>
        <fullName evidence="1">DUF3592 domain-containing protein</fullName>
    </submittedName>
</protein>
<name>A0ACD5ABA9_9ACTN</name>
<dbReference type="EMBL" id="CP146022">
    <property type="protein sequence ID" value="WWQ64520.1"/>
    <property type="molecule type" value="Genomic_DNA"/>
</dbReference>
<sequence>MDFMFYVIPGIIAAVALGIGYAVLGRSLQMHAAWRSGLTAEARCLRTYTSVGGGERSTTTTQHHVFEFTTPEGRTVRFDEAGGPTTVVQGDLVVVHYTAARPERATASPPRAFANVAGTAFLLGFVVLMLVFCVFFVSDLPGDGF</sequence>
<evidence type="ECO:0000313" key="2">
    <source>
        <dbReference type="Proteomes" id="UP001432251"/>
    </source>
</evidence>